<protein>
    <submittedName>
        <fullName evidence="3">Uncharacterized protein</fullName>
    </submittedName>
</protein>
<keyword evidence="1" id="KW-0175">Coiled coil</keyword>
<evidence type="ECO:0000256" key="1">
    <source>
        <dbReference type="SAM" id="Coils"/>
    </source>
</evidence>
<evidence type="ECO:0000313" key="3">
    <source>
        <dbReference type="EMBL" id="KAB1201114.1"/>
    </source>
</evidence>
<gene>
    <name evidence="3" type="ORF">CJ030_MR0G005051</name>
</gene>
<feature type="chain" id="PRO_5025520855" evidence="2">
    <location>
        <begin position="19"/>
        <end position="77"/>
    </location>
</feature>
<feature type="signal peptide" evidence="2">
    <location>
        <begin position="1"/>
        <end position="18"/>
    </location>
</feature>
<dbReference type="Proteomes" id="UP000516437">
    <property type="component" value="Unassembled WGS sequence"/>
</dbReference>
<keyword evidence="2" id="KW-0732">Signal</keyword>
<proteinExistence type="predicted"/>
<feature type="coiled-coil region" evidence="1">
    <location>
        <begin position="28"/>
        <end position="69"/>
    </location>
</feature>
<organism evidence="3 4">
    <name type="scientific">Morella rubra</name>
    <name type="common">Chinese bayberry</name>
    <dbReference type="NCBI Taxonomy" id="262757"/>
    <lineage>
        <taxon>Eukaryota</taxon>
        <taxon>Viridiplantae</taxon>
        <taxon>Streptophyta</taxon>
        <taxon>Embryophyta</taxon>
        <taxon>Tracheophyta</taxon>
        <taxon>Spermatophyta</taxon>
        <taxon>Magnoliopsida</taxon>
        <taxon>eudicotyledons</taxon>
        <taxon>Gunneridae</taxon>
        <taxon>Pentapetalae</taxon>
        <taxon>rosids</taxon>
        <taxon>fabids</taxon>
        <taxon>Fagales</taxon>
        <taxon>Myricaceae</taxon>
        <taxon>Morella</taxon>
    </lineage>
</organism>
<name>A0A6A1UKU0_9ROSI</name>
<evidence type="ECO:0000256" key="2">
    <source>
        <dbReference type="SAM" id="SignalP"/>
    </source>
</evidence>
<reference evidence="3 4" key="1">
    <citation type="journal article" date="2019" name="Plant Biotechnol. J.">
        <title>The red bayberry genome and genetic basis of sex determination.</title>
        <authorList>
            <person name="Jia H.M."/>
            <person name="Jia H.J."/>
            <person name="Cai Q.L."/>
            <person name="Wang Y."/>
            <person name="Zhao H.B."/>
            <person name="Yang W.F."/>
            <person name="Wang G.Y."/>
            <person name="Li Y.H."/>
            <person name="Zhan D.L."/>
            <person name="Shen Y.T."/>
            <person name="Niu Q.F."/>
            <person name="Chang L."/>
            <person name="Qiu J."/>
            <person name="Zhao L."/>
            <person name="Xie H.B."/>
            <person name="Fu W.Y."/>
            <person name="Jin J."/>
            <person name="Li X.W."/>
            <person name="Jiao Y."/>
            <person name="Zhou C.C."/>
            <person name="Tu T."/>
            <person name="Chai C.Y."/>
            <person name="Gao J.L."/>
            <person name="Fan L.J."/>
            <person name="van de Weg E."/>
            <person name="Wang J.Y."/>
            <person name="Gao Z.S."/>
        </authorList>
    </citation>
    <scope>NUCLEOTIDE SEQUENCE [LARGE SCALE GENOMIC DNA]</scope>
    <source>
        <tissue evidence="3">Leaves</tissue>
    </source>
</reference>
<comment type="caution">
    <text evidence="3">The sequence shown here is derived from an EMBL/GenBank/DDBJ whole genome shotgun (WGS) entry which is preliminary data.</text>
</comment>
<dbReference type="PANTHER" id="PTHR36073">
    <property type="match status" value="1"/>
</dbReference>
<keyword evidence="4" id="KW-1185">Reference proteome</keyword>
<dbReference type="AlphaFoldDB" id="A0A6A1UKU0"/>
<dbReference type="PANTHER" id="PTHR36073:SF1">
    <property type="entry name" value="OS01G0962100 PROTEIN"/>
    <property type="match status" value="1"/>
</dbReference>
<dbReference type="EMBL" id="RXIC02000096">
    <property type="protein sequence ID" value="KAB1201114.1"/>
    <property type="molecule type" value="Genomic_DNA"/>
</dbReference>
<evidence type="ECO:0000313" key="4">
    <source>
        <dbReference type="Proteomes" id="UP000516437"/>
    </source>
</evidence>
<sequence>MAFPLIVFPLGLPLLVKFLNDMRVELYLQDMQIELKNLLWDKKKLEEDLQTTLQELKMMELILTEFEEEHNKAIAKN</sequence>
<accession>A0A6A1UKU0</accession>